<evidence type="ECO:0000313" key="2">
    <source>
        <dbReference type="Proteomes" id="UP000499080"/>
    </source>
</evidence>
<proteinExistence type="predicted"/>
<dbReference type="Proteomes" id="UP000499080">
    <property type="component" value="Unassembled WGS sequence"/>
</dbReference>
<comment type="caution">
    <text evidence="1">The sequence shown here is derived from an EMBL/GenBank/DDBJ whole genome shotgun (WGS) entry which is preliminary data.</text>
</comment>
<protein>
    <submittedName>
        <fullName evidence="1">Uncharacterized protein</fullName>
    </submittedName>
</protein>
<gene>
    <name evidence="1" type="ORF">AVEN_37200_1</name>
</gene>
<dbReference type="AlphaFoldDB" id="A0A4Y2S9I8"/>
<evidence type="ECO:0000313" key="1">
    <source>
        <dbReference type="EMBL" id="GBN83940.1"/>
    </source>
</evidence>
<sequence length="137" mass="15883">MHVFLSPSGTQQLPENHPSILILLSTGGREGETQREEERENTETRRVTLGVMAIKPFRGRRRRNDGQGQRMQFFGREEREFGGFNTRAEWLKALKLEEAGPSSGRRGKETWERVAETRQKTLKGPLEKIQRLQDLKH</sequence>
<keyword evidence="2" id="KW-1185">Reference proteome</keyword>
<accession>A0A4Y2S9I8</accession>
<name>A0A4Y2S9I8_ARAVE</name>
<dbReference type="EMBL" id="BGPR01020151">
    <property type="protein sequence ID" value="GBN83940.1"/>
    <property type="molecule type" value="Genomic_DNA"/>
</dbReference>
<reference evidence="1 2" key="1">
    <citation type="journal article" date="2019" name="Sci. Rep.">
        <title>Orb-weaving spider Araneus ventricosus genome elucidates the spidroin gene catalogue.</title>
        <authorList>
            <person name="Kono N."/>
            <person name="Nakamura H."/>
            <person name="Ohtoshi R."/>
            <person name="Moran D.A.P."/>
            <person name="Shinohara A."/>
            <person name="Yoshida Y."/>
            <person name="Fujiwara M."/>
            <person name="Mori M."/>
            <person name="Tomita M."/>
            <person name="Arakawa K."/>
        </authorList>
    </citation>
    <scope>NUCLEOTIDE SEQUENCE [LARGE SCALE GENOMIC DNA]</scope>
</reference>
<organism evidence="1 2">
    <name type="scientific">Araneus ventricosus</name>
    <name type="common">Orbweaver spider</name>
    <name type="synonym">Epeira ventricosa</name>
    <dbReference type="NCBI Taxonomy" id="182803"/>
    <lineage>
        <taxon>Eukaryota</taxon>
        <taxon>Metazoa</taxon>
        <taxon>Ecdysozoa</taxon>
        <taxon>Arthropoda</taxon>
        <taxon>Chelicerata</taxon>
        <taxon>Arachnida</taxon>
        <taxon>Araneae</taxon>
        <taxon>Araneomorphae</taxon>
        <taxon>Entelegynae</taxon>
        <taxon>Araneoidea</taxon>
        <taxon>Araneidae</taxon>
        <taxon>Araneus</taxon>
    </lineage>
</organism>